<protein>
    <submittedName>
        <fullName evidence="1">Uncharacterized protein</fullName>
    </submittedName>
</protein>
<evidence type="ECO:0000313" key="2">
    <source>
        <dbReference type="Proteomes" id="UP000596742"/>
    </source>
</evidence>
<dbReference type="Proteomes" id="UP000596742">
    <property type="component" value="Unassembled WGS sequence"/>
</dbReference>
<comment type="caution">
    <text evidence="1">The sequence shown here is derived from an EMBL/GenBank/DDBJ whole genome shotgun (WGS) entry which is preliminary data.</text>
</comment>
<dbReference type="EMBL" id="UYJE01009745">
    <property type="protein sequence ID" value="VDI76359.1"/>
    <property type="molecule type" value="Genomic_DNA"/>
</dbReference>
<proteinExistence type="predicted"/>
<name>A0A8B6H8W0_MYTGA</name>
<keyword evidence="2" id="KW-1185">Reference proteome</keyword>
<evidence type="ECO:0000313" key="1">
    <source>
        <dbReference type="EMBL" id="VDI76359.1"/>
    </source>
</evidence>
<reference evidence="1" key="1">
    <citation type="submission" date="2018-11" db="EMBL/GenBank/DDBJ databases">
        <authorList>
            <person name="Alioto T."/>
            <person name="Alioto T."/>
        </authorList>
    </citation>
    <scope>NUCLEOTIDE SEQUENCE</scope>
</reference>
<dbReference type="OrthoDB" id="6081500at2759"/>
<dbReference type="AlphaFoldDB" id="A0A8B6H8W0"/>
<sequence>MAQVLTVPGDVRHGFSYNCSSHHDFGQTYWDSSYIVLLGKYLNKLEVDSEHNDVAITNKNMATSPKPTPKSAYKLTPDRMVCLASKAM</sequence>
<gene>
    <name evidence="1" type="ORF">MGAL_10B044602</name>
</gene>
<organism evidence="1 2">
    <name type="scientific">Mytilus galloprovincialis</name>
    <name type="common">Mediterranean mussel</name>
    <dbReference type="NCBI Taxonomy" id="29158"/>
    <lineage>
        <taxon>Eukaryota</taxon>
        <taxon>Metazoa</taxon>
        <taxon>Spiralia</taxon>
        <taxon>Lophotrochozoa</taxon>
        <taxon>Mollusca</taxon>
        <taxon>Bivalvia</taxon>
        <taxon>Autobranchia</taxon>
        <taxon>Pteriomorphia</taxon>
        <taxon>Mytilida</taxon>
        <taxon>Mytiloidea</taxon>
        <taxon>Mytilidae</taxon>
        <taxon>Mytilinae</taxon>
        <taxon>Mytilus</taxon>
    </lineage>
</organism>
<accession>A0A8B6H8W0</accession>